<dbReference type="EMBL" id="WPCU01000010">
    <property type="protein sequence ID" value="MVA77658.1"/>
    <property type="molecule type" value="Genomic_DNA"/>
</dbReference>
<dbReference type="InterPro" id="IPR024571">
    <property type="entry name" value="ERAP1-like_C_dom"/>
</dbReference>
<dbReference type="GO" id="GO:0005737">
    <property type="term" value="C:cytoplasm"/>
    <property type="evidence" value="ECO:0007669"/>
    <property type="project" value="TreeGrafter"/>
</dbReference>
<dbReference type="PRINTS" id="PR00756">
    <property type="entry name" value="ALADIPTASE"/>
</dbReference>
<comment type="catalytic activity">
    <reaction evidence="1">
        <text>Release of an N-terminal amino acid, Xaa-|-Yaa- from a peptide, amide or arylamide. Xaa is preferably Ala, but may be most amino acids including Pro (slow action). When a terminal hydrophobic residue is followed by a prolyl residue, the two may be released as an intact Xaa-Pro dipeptide.</text>
        <dbReference type="EC" id="3.4.11.2"/>
    </reaction>
</comment>
<protein>
    <recommendedName>
        <fullName evidence="5">Aminopeptidase N</fullName>
        <ecNumber evidence="4">3.4.11.2</ecNumber>
    </recommendedName>
    <alternativeName>
        <fullName evidence="12">Alanine aminopeptidase</fullName>
    </alternativeName>
    <alternativeName>
        <fullName evidence="13">Lysyl aminopeptidase</fullName>
    </alternativeName>
</protein>
<feature type="domain" description="Aminopeptidase N-like N-terminal" evidence="16">
    <location>
        <begin position="116"/>
        <end position="197"/>
    </location>
</feature>
<evidence type="ECO:0000256" key="3">
    <source>
        <dbReference type="ARBA" id="ARBA00010136"/>
    </source>
</evidence>
<evidence type="ECO:0000256" key="4">
    <source>
        <dbReference type="ARBA" id="ARBA00012564"/>
    </source>
</evidence>
<dbReference type="RefSeq" id="WP_331714992.1">
    <property type="nucleotide sequence ID" value="NZ_WPCU01000010.1"/>
</dbReference>
<dbReference type="AlphaFoldDB" id="A0A6A9V230"/>
<accession>A0A6A9V230</accession>
<dbReference type="GO" id="GO:0016285">
    <property type="term" value="F:alanyl aminopeptidase activity"/>
    <property type="evidence" value="ECO:0007669"/>
    <property type="project" value="UniProtKB-EC"/>
</dbReference>
<reference evidence="17 18" key="1">
    <citation type="submission" date="2019-12" db="EMBL/GenBank/DDBJ databases">
        <title>Auraticoccus cholistani sp. nov., an actinomycete isolated from soil of Cholistan desert.</title>
        <authorList>
            <person name="Cheema M.T."/>
        </authorList>
    </citation>
    <scope>NUCLEOTIDE SEQUENCE [LARGE SCALE GENOMIC DNA]</scope>
    <source>
        <strain evidence="17 18">F435</strain>
    </source>
</reference>
<dbReference type="Proteomes" id="UP000435304">
    <property type="component" value="Unassembled WGS sequence"/>
</dbReference>
<comment type="similarity">
    <text evidence="3">Belongs to the peptidase M1 family.</text>
</comment>
<gene>
    <name evidence="17" type="primary">pepN</name>
    <name evidence="17" type="ORF">GC722_16785</name>
</gene>
<evidence type="ECO:0000256" key="1">
    <source>
        <dbReference type="ARBA" id="ARBA00000098"/>
    </source>
</evidence>
<dbReference type="GO" id="GO:0006508">
    <property type="term" value="P:proteolysis"/>
    <property type="evidence" value="ECO:0007669"/>
    <property type="project" value="UniProtKB-KW"/>
</dbReference>
<dbReference type="NCBIfam" id="TIGR02412">
    <property type="entry name" value="pepN_strep_liv"/>
    <property type="match status" value="1"/>
</dbReference>
<keyword evidence="11" id="KW-0482">Metalloprotease</keyword>
<keyword evidence="9 17" id="KW-0378">Hydrolase</keyword>
<evidence type="ECO:0000256" key="12">
    <source>
        <dbReference type="ARBA" id="ARBA00029811"/>
    </source>
</evidence>
<dbReference type="Gene3D" id="2.60.40.1730">
    <property type="entry name" value="tricorn interacting facor f3 domain"/>
    <property type="match status" value="1"/>
</dbReference>
<dbReference type="GO" id="GO:0008270">
    <property type="term" value="F:zinc ion binding"/>
    <property type="evidence" value="ECO:0007669"/>
    <property type="project" value="InterPro"/>
</dbReference>
<evidence type="ECO:0000256" key="7">
    <source>
        <dbReference type="ARBA" id="ARBA00022670"/>
    </source>
</evidence>
<evidence type="ECO:0000256" key="10">
    <source>
        <dbReference type="ARBA" id="ARBA00022833"/>
    </source>
</evidence>
<dbReference type="GO" id="GO:0070006">
    <property type="term" value="F:metalloaminopeptidase activity"/>
    <property type="evidence" value="ECO:0007669"/>
    <property type="project" value="TreeGrafter"/>
</dbReference>
<dbReference type="InterPro" id="IPR001930">
    <property type="entry name" value="Peptidase_M1"/>
</dbReference>
<evidence type="ECO:0000259" key="16">
    <source>
        <dbReference type="Pfam" id="PF17900"/>
    </source>
</evidence>
<dbReference type="InterPro" id="IPR045357">
    <property type="entry name" value="Aminopeptidase_N-like_N"/>
</dbReference>
<dbReference type="Pfam" id="PF17900">
    <property type="entry name" value="Peptidase_M1_N"/>
    <property type="match status" value="1"/>
</dbReference>
<feature type="domain" description="ERAP1-like C-terminal" evidence="15">
    <location>
        <begin position="534"/>
        <end position="850"/>
    </location>
</feature>
<name>A0A6A9V230_9ACTN</name>
<evidence type="ECO:0000256" key="5">
    <source>
        <dbReference type="ARBA" id="ARBA00015611"/>
    </source>
</evidence>
<keyword evidence="7" id="KW-0645">Protease</keyword>
<dbReference type="Pfam" id="PF01433">
    <property type="entry name" value="Peptidase_M1"/>
    <property type="match status" value="1"/>
</dbReference>
<evidence type="ECO:0000259" key="15">
    <source>
        <dbReference type="Pfam" id="PF11838"/>
    </source>
</evidence>
<dbReference type="InterPro" id="IPR014782">
    <property type="entry name" value="Peptidase_M1_dom"/>
</dbReference>
<evidence type="ECO:0000256" key="6">
    <source>
        <dbReference type="ARBA" id="ARBA00022438"/>
    </source>
</evidence>
<comment type="cofactor">
    <cofactor evidence="2">
        <name>Zn(2+)</name>
        <dbReference type="ChEBI" id="CHEBI:29105"/>
    </cofactor>
</comment>
<feature type="domain" description="Peptidase M1 membrane alanine aminopeptidase" evidence="14">
    <location>
        <begin position="239"/>
        <end position="452"/>
    </location>
</feature>
<dbReference type="Gene3D" id="1.10.390.10">
    <property type="entry name" value="Neutral Protease Domain 2"/>
    <property type="match status" value="1"/>
</dbReference>
<dbReference type="PANTHER" id="PTHR11533:SF174">
    <property type="entry name" value="PUROMYCIN-SENSITIVE AMINOPEPTIDASE-RELATED"/>
    <property type="match status" value="1"/>
</dbReference>
<evidence type="ECO:0000256" key="8">
    <source>
        <dbReference type="ARBA" id="ARBA00022723"/>
    </source>
</evidence>
<dbReference type="SUPFAM" id="SSF55486">
    <property type="entry name" value="Metalloproteases ('zincins'), catalytic domain"/>
    <property type="match status" value="1"/>
</dbReference>
<evidence type="ECO:0000259" key="14">
    <source>
        <dbReference type="Pfam" id="PF01433"/>
    </source>
</evidence>
<dbReference type="Pfam" id="PF11838">
    <property type="entry name" value="ERAP1_C"/>
    <property type="match status" value="1"/>
</dbReference>
<evidence type="ECO:0000256" key="11">
    <source>
        <dbReference type="ARBA" id="ARBA00023049"/>
    </source>
</evidence>
<keyword evidence="8" id="KW-0479">Metal-binding</keyword>
<dbReference type="InterPro" id="IPR027268">
    <property type="entry name" value="Peptidase_M4/M1_CTD_sf"/>
</dbReference>
<evidence type="ECO:0000256" key="9">
    <source>
        <dbReference type="ARBA" id="ARBA00022801"/>
    </source>
</evidence>
<evidence type="ECO:0000256" key="13">
    <source>
        <dbReference type="ARBA" id="ARBA00031533"/>
    </source>
</evidence>
<dbReference type="GO" id="GO:0043171">
    <property type="term" value="P:peptide catabolic process"/>
    <property type="evidence" value="ECO:0007669"/>
    <property type="project" value="TreeGrafter"/>
</dbReference>
<dbReference type="PANTHER" id="PTHR11533">
    <property type="entry name" value="PROTEASE M1 ZINC METALLOPROTEASE"/>
    <property type="match status" value="1"/>
</dbReference>
<dbReference type="GO" id="GO:0016020">
    <property type="term" value="C:membrane"/>
    <property type="evidence" value="ECO:0007669"/>
    <property type="project" value="TreeGrafter"/>
</dbReference>
<dbReference type="InterPro" id="IPR042097">
    <property type="entry name" value="Aminopeptidase_N-like_N_sf"/>
</dbReference>
<dbReference type="FunFam" id="1.10.390.10:FF:000004">
    <property type="entry name" value="Aminopeptidase N"/>
    <property type="match status" value="1"/>
</dbReference>
<dbReference type="GO" id="GO:0042277">
    <property type="term" value="F:peptide binding"/>
    <property type="evidence" value="ECO:0007669"/>
    <property type="project" value="TreeGrafter"/>
</dbReference>
<keyword evidence="6 17" id="KW-0031">Aminopeptidase</keyword>
<keyword evidence="18" id="KW-1185">Reference proteome</keyword>
<evidence type="ECO:0000313" key="18">
    <source>
        <dbReference type="Proteomes" id="UP000435304"/>
    </source>
</evidence>
<organism evidence="17 18">
    <name type="scientific">Auraticoccus cholistanensis</name>
    <dbReference type="NCBI Taxonomy" id="2656650"/>
    <lineage>
        <taxon>Bacteria</taxon>
        <taxon>Bacillati</taxon>
        <taxon>Actinomycetota</taxon>
        <taxon>Actinomycetes</taxon>
        <taxon>Propionibacteriales</taxon>
        <taxon>Propionibacteriaceae</taxon>
        <taxon>Auraticoccus</taxon>
    </lineage>
</organism>
<dbReference type="SUPFAM" id="SSF63737">
    <property type="entry name" value="Leukotriene A4 hydrolase N-terminal domain"/>
    <property type="match status" value="1"/>
</dbReference>
<comment type="caution">
    <text evidence="17">The sequence shown here is derived from an EMBL/GenBank/DDBJ whole genome shotgun (WGS) entry which is preliminary data.</text>
</comment>
<dbReference type="InterPro" id="IPR050344">
    <property type="entry name" value="Peptidase_M1_aminopeptidases"/>
</dbReference>
<dbReference type="CDD" id="cd09602">
    <property type="entry name" value="M1_APN"/>
    <property type="match status" value="1"/>
</dbReference>
<dbReference type="GO" id="GO:0005615">
    <property type="term" value="C:extracellular space"/>
    <property type="evidence" value="ECO:0007669"/>
    <property type="project" value="TreeGrafter"/>
</dbReference>
<sequence length="863" mass="95874">MFPDNLTRDEAAQRSALLSTDAYQVLVDLSGRDPAGNPLAAPEQGFVTTSTVRFTSGAGSTHVDAIADHLYSATLDGARLDTSTFAASRLPLELTEGDHELTVVALHRYSRSGLGLHRFVDPADQAVYLYTQFEVAEARRMYACFEQPDLKATFELSVIAPGDWTVVSNAPAAEPEPLPDGLARWDFTPTLRISTYITALVAGHYHRVTDRYTGPHGDVPLSLLCRRSVVPHLDTERILEITRAGFAVFEENFGTPYPFGTYDQAFVPEYNMGAMENAGCVTLRDEYLFRSRVTQAAHDSRDNTILHELAHMWFGDLVTMRWWDDLWLNESFAEWASHFALAEIRDPVTPWATFCNSRKIWAYRQDQLPSTHPVAADMVDLEAVELNFDGITYAKGASALRQLVAFVGLEQFLTGVRAYFAEHAFGSTQLGDLLSELTEASGRDLGDWSRQWLETSGVNTLRAEFDTDEEGRFTSFTVVQEATEQFPTLRDHRLAVGLYRLQGDVLTRTDRVEVDVSGPRTEVAELVGRVRPDLVLLNDDDLTYAKVRLDERSQQTLVEHVHHLDSPLARAICWGAAWDMCRDAELPAADYVELVLRGVGVESDLSAVQRTLGQAQTAVNLYTAPEHRDTLARRFTSGLAALLASAEPASDHQLALAQALARSVTTDAGADLLRGWLDGEEVPAGLAVDTELRWLLTTHLARLGRADEAEISAELQRDNTIAGAERAAGARAARPSAEAKAAAWAHAVDDPEVPNETQYQICIRFWQFGQEELTAPWVDRYLDACADISAARGVWATKGLSLQNNVVEHLFPTPLADEQLVQRITAWMSERQLSEPVRRILSERLDDARRALRCQQRDREPAA</sequence>
<keyword evidence="10" id="KW-0862">Zinc</keyword>
<evidence type="ECO:0000313" key="17">
    <source>
        <dbReference type="EMBL" id="MVA77658.1"/>
    </source>
</evidence>
<dbReference type="EC" id="3.4.11.2" evidence="4"/>
<proteinExistence type="inferred from homology"/>
<dbReference type="InterPro" id="IPR012778">
    <property type="entry name" value="Pept_M1_aminopeptidase"/>
</dbReference>
<evidence type="ECO:0000256" key="2">
    <source>
        <dbReference type="ARBA" id="ARBA00001947"/>
    </source>
</evidence>